<reference evidence="2 3" key="1">
    <citation type="journal article" date="2019" name="Nat. Plants">
        <title>Genome sequencing of Musa balbisiana reveals subgenome evolution and function divergence in polyploid bananas.</title>
        <authorList>
            <person name="Yao X."/>
        </authorList>
    </citation>
    <scope>NUCLEOTIDE SEQUENCE [LARGE SCALE GENOMIC DNA]</scope>
    <source>
        <strain evidence="3">cv. DH-PKW</strain>
        <tissue evidence="2">Leaves</tissue>
    </source>
</reference>
<comment type="caution">
    <text evidence="2">The sequence shown here is derived from an EMBL/GenBank/DDBJ whole genome shotgun (WGS) entry which is preliminary data.</text>
</comment>
<dbReference type="AlphaFoldDB" id="A0A4S8KHJ7"/>
<dbReference type="EMBL" id="PYDT01000001">
    <property type="protein sequence ID" value="THU74862.1"/>
    <property type="molecule type" value="Genomic_DNA"/>
</dbReference>
<accession>A0A4S8KHJ7</accession>
<feature type="region of interest" description="Disordered" evidence="1">
    <location>
        <begin position="11"/>
        <end position="36"/>
    </location>
</feature>
<gene>
    <name evidence="2" type="ORF">C4D60_Mb04t37880</name>
</gene>
<protein>
    <submittedName>
        <fullName evidence="2">Uncharacterized protein</fullName>
    </submittedName>
</protein>
<evidence type="ECO:0000313" key="3">
    <source>
        <dbReference type="Proteomes" id="UP000317650"/>
    </source>
</evidence>
<evidence type="ECO:0000256" key="1">
    <source>
        <dbReference type="SAM" id="MobiDB-lite"/>
    </source>
</evidence>
<keyword evidence="3" id="KW-1185">Reference proteome</keyword>
<proteinExistence type="predicted"/>
<name>A0A4S8KHJ7_MUSBA</name>
<organism evidence="2 3">
    <name type="scientific">Musa balbisiana</name>
    <name type="common">Banana</name>
    <dbReference type="NCBI Taxonomy" id="52838"/>
    <lineage>
        <taxon>Eukaryota</taxon>
        <taxon>Viridiplantae</taxon>
        <taxon>Streptophyta</taxon>
        <taxon>Embryophyta</taxon>
        <taxon>Tracheophyta</taxon>
        <taxon>Spermatophyta</taxon>
        <taxon>Magnoliopsida</taxon>
        <taxon>Liliopsida</taxon>
        <taxon>Zingiberales</taxon>
        <taxon>Musaceae</taxon>
        <taxon>Musa</taxon>
    </lineage>
</organism>
<evidence type="ECO:0000313" key="2">
    <source>
        <dbReference type="EMBL" id="THU74862.1"/>
    </source>
</evidence>
<dbReference type="Proteomes" id="UP000317650">
    <property type="component" value="Chromosome 4"/>
</dbReference>
<sequence length="68" mass="7826">MACFNDVKEMMSSRPTNNVRTGTRRSNRSSFSWRTNQSSKIYRQPCLSGIATPDDIWNNNSIKNTCSY</sequence>